<dbReference type="InterPro" id="IPR036291">
    <property type="entry name" value="NAD(P)-bd_dom_sf"/>
</dbReference>
<dbReference type="InterPro" id="IPR001509">
    <property type="entry name" value="Epimerase_deHydtase"/>
</dbReference>
<dbReference type="InterPro" id="IPR050177">
    <property type="entry name" value="Lipid_A_modif_metabolic_enz"/>
</dbReference>
<dbReference type="Proteomes" id="UP000235584">
    <property type="component" value="Chromosome"/>
</dbReference>
<dbReference type="RefSeq" id="WP_102242140.1">
    <property type="nucleotide sequence ID" value="NZ_CP025704.1"/>
</dbReference>
<dbReference type="EMBL" id="CP025704">
    <property type="protein sequence ID" value="AUN96845.1"/>
    <property type="molecule type" value="Genomic_DNA"/>
</dbReference>
<dbReference type="PANTHER" id="PTHR43245:SF58">
    <property type="entry name" value="BLL5923 PROTEIN"/>
    <property type="match status" value="1"/>
</dbReference>
<gene>
    <name evidence="1" type="ORF">C0V70_01735</name>
</gene>
<keyword evidence="2" id="KW-1185">Reference proteome</keyword>
<dbReference type="Pfam" id="PF01370">
    <property type="entry name" value="Epimerase"/>
    <property type="match status" value="1"/>
</dbReference>
<dbReference type="AlphaFoldDB" id="A0A2K9NP45"/>
<dbReference type="Gene3D" id="3.40.50.720">
    <property type="entry name" value="NAD(P)-binding Rossmann-like Domain"/>
    <property type="match status" value="1"/>
</dbReference>
<dbReference type="PANTHER" id="PTHR43245">
    <property type="entry name" value="BIFUNCTIONAL POLYMYXIN RESISTANCE PROTEIN ARNA"/>
    <property type="match status" value="1"/>
</dbReference>
<sequence length="299" mass="33896">MKVVLITGPNGFIGQHLVDYLKKTHADYKIKTISREAHSPDSISYQNFISNNYDSKFFDDVTDVVHLAAIAHKFGFNDQAQLDEININYPARLLEVLKTKSLEKFIFMSSVAVSLLEKGIVLDTKAYAETKKMAEAALIKTKQGSNVKLIFIRPPMVYGRNAPGNFERLVKLLKYPLPIPFGSMTFQKPAIHVLNLVSAIASMIQSQNLKSNSYAYELSDPFKIGFNQYLRKLNTATGGKSFIIPFPLGLLKFLLSIFGRKQLYEKLVLTYQVSNEKIEQDFDWPKPIDQGKMFNDLKP</sequence>
<accession>A0A2K9NP45</accession>
<protein>
    <submittedName>
        <fullName evidence="1">Uncharacterized protein</fullName>
    </submittedName>
</protein>
<reference evidence="1 2" key="1">
    <citation type="submission" date="2018-01" db="EMBL/GenBank/DDBJ databases">
        <title>Complete genome sequence of Bacteriovorax stolpii DSM12778.</title>
        <authorList>
            <person name="Tang B."/>
            <person name="Chang J."/>
        </authorList>
    </citation>
    <scope>NUCLEOTIDE SEQUENCE [LARGE SCALE GENOMIC DNA]</scope>
    <source>
        <strain evidence="1 2">DSM 12778</strain>
    </source>
</reference>
<dbReference type="KEGG" id="bsto:C0V70_01735"/>
<evidence type="ECO:0000313" key="1">
    <source>
        <dbReference type="EMBL" id="AUN96845.1"/>
    </source>
</evidence>
<name>A0A2K9NP45_BACTC</name>
<organism evidence="1 2">
    <name type="scientific">Bacteriovorax stolpii</name>
    <name type="common">Bdellovibrio stolpii</name>
    <dbReference type="NCBI Taxonomy" id="960"/>
    <lineage>
        <taxon>Bacteria</taxon>
        <taxon>Pseudomonadati</taxon>
        <taxon>Bdellovibrionota</taxon>
        <taxon>Bacteriovoracia</taxon>
        <taxon>Bacteriovoracales</taxon>
        <taxon>Bacteriovoracaceae</taxon>
        <taxon>Bacteriovorax</taxon>
    </lineage>
</organism>
<evidence type="ECO:0000313" key="2">
    <source>
        <dbReference type="Proteomes" id="UP000235584"/>
    </source>
</evidence>
<proteinExistence type="predicted"/>
<dbReference type="SUPFAM" id="SSF51735">
    <property type="entry name" value="NAD(P)-binding Rossmann-fold domains"/>
    <property type="match status" value="1"/>
</dbReference>